<proteinExistence type="predicted"/>
<keyword evidence="2" id="KW-1185">Reference proteome</keyword>
<dbReference type="RefSeq" id="WP_097151291.1">
    <property type="nucleotide sequence ID" value="NZ_OBQC01000030.1"/>
</dbReference>
<name>A0A285UWG9_9BACL</name>
<evidence type="ECO:0000313" key="2">
    <source>
        <dbReference type="Proteomes" id="UP000219252"/>
    </source>
</evidence>
<accession>A0A285UWG9</accession>
<reference evidence="2" key="1">
    <citation type="submission" date="2017-08" db="EMBL/GenBank/DDBJ databases">
        <authorList>
            <person name="Varghese N."/>
            <person name="Submissions S."/>
        </authorList>
    </citation>
    <scope>NUCLEOTIDE SEQUENCE [LARGE SCALE GENOMIC DNA]</scope>
    <source>
        <strain evidence="2">JC23</strain>
    </source>
</reference>
<dbReference type="AlphaFoldDB" id="A0A285UWG9"/>
<sequence length="137" mass="16705">MLKFDEEAIYKATTEDKDFFNSELRIDIREEGAGIYDDMYDLIIYTDYYIDFHNIRSIVFCNEFMLCVDQKMGLFRAHDGLYQIRMTEQFIVGKQHIAFLKFTFLMDSKMYKMMKHFNIKKKEEILQRQEELKEKDK</sequence>
<evidence type="ECO:0000313" key="1">
    <source>
        <dbReference type="EMBL" id="SOC45066.1"/>
    </source>
</evidence>
<dbReference type="EMBL" id="OBQC01000030">
    <property type="protein sequence ID" value="SOC45066.1"/>
    <property type="molecule type" value="Genomic_DNA"/>
</dbReference>
<dbReference type="Proteomes" id="UP000219252">
    <property type="component" value="Unassembled WGS sequence"/>
</dbReference>
<gene>
    <name evidence="1" type="ORF">SAMN05877842_1302</name>
</gene>
<protein>
    <submittedName>
        <fullName evidence="1">Uncharacterized protein</fullName>
    </submittedName>
</protein>
<organism evidence="1 2">
    <name type="scientific">Ureibacillus acetophenoni</name>
    <dbReference type="NCBI Taxonomy" id="614649"/>
    <lineage>
        <taxon>Bacteria</taxon>
        <taxon>Bacillati</taxon>
        <taxon>Bacillota</taxon>
        <taxon>Bacilli</taxon>
        <taxon>Bacillales</taxon>
        <taxon>Caryophanaceae</taxon>
        <taxon>Ureibacillus</taxon>
    </lineage>
</organism>
<dbReference type="OrthoDB" id="9921867at2"/>